<sequence>MKFAIATIAVLAATAAAMGRRQNDECCAEVQAEAFLGTKCAGLALLDFTTLVDGQCYEFYKKGSDSYYTAATCEAGVYTANIWVNDDACTPDAGVYPLEQGLECSTSEVTDGMSAALELSCIDA</sequence>
<accession>A0A0L0FUY7</accession>
<evidence type="ECO:0000313" key="3">
    <source>
        <dbReference type="Proteomes" id="UP000054560"/>
    </source>
</evidence>
<reference evidence="2 3" key="1">
    <citation type="submission" date="2011-02" db="EMBL/GenBank/DDBJ databases">
        <title>The Genome Sequence of Sphaeroforma arctica JP610.</title>
        <authorList>
            <consortium name="The Broad Institute Genome Sequencing Platform"/>
            <person name="Russ C."/>
            <person name="Cuomo C."/>
            <person name="Young S.K."/>
            <person name="Zeng Q."/>
            <person name="Gargeya S."/>
            <person name="Alvarado L."/>
            <person name="Berlin A."/>
            <person name="Chapman S.B."/>
            <person name="Chen Z."/>
            <person name="Freedman E."/>
            <person name="Gellesch M."/>
            <person name="Goldberg J."/>
            <person name="Griggs A."/>
            <person name="Gujja S."/>
            <person name="Heilman E."/>
            <person name="Heiman D."/>
            <person name="Howarth C."/>
            <person name="Mehta T."/>
            <person name="Neiman D."/>
            <person name="Pearson M."/>
            <person name="Roberts A."/>
            <person name="Saif S."/>
            <person name="Shea T."/>
            <person name="Shenoy N."/>
            <person name="Sisk P."/>
            <person name="Stolte C."/>
            <person name="Sykes S."/>
            <person name="White J."/>
            <person name="Yandava C."/>
            <person name="Burger G."/>
            <person name="Gray M.W."/>
            <person name="Holland P.W.H."/>
            <person name="King N."/>
            <person name="Lang F.B.F."/>
            <person name="Roger A.J."/>
            <person name="Ruiz-Trillo I."/>
            <person name="Haas B."/>
            <person name="Nusbaum C."/>
            <person name="Birren B."/>
        </authorList>
    </citation>
    <scope>NUCLEOTIDE SEQUENCE [LARGE SCALE GENOMIC DNA]</scope>
    <source>
        <strain evidence="2 3">JP610</strain>
    </source>
</reference>
<keyword evidence="3" id="KW-1185">Reference proteome</keyword>
<dbReference type="GeneID" id="25908369"/>
<name>A0A0L0FUY7_9EUKA</name>
<dbReference type="EMBL" id="KQ242251">
    <property type="protein sequence ID" value="KNC79753.1"/>
    <property type="molecule type" value="Genomic_DNA"/>
</dbReference>
<evidence type="ECO:0008006" key="4">
    <source>
        <dbReference type="Google" id="ProtNLM"/>
    </source>
</evidence>
<feature type="signal peptide" evidence="1">
    <location>
        <begin position="1"/>
        <end position="19"/>
    </location>
</feature>
<gene>
    <name evidence="2" type="ORF">SARC_07865</name>
</gene>
<dbReference type="Proteomes" id="UP000054560">
    <property type="component" value="Unassembled WGS sequence"/>
</dbReference>
<dbReference type="AlphaFoldDB" id="A0A0L0FUY7"/>
<feature type="chain" id="PRO_5005538914" description="Cyanovirin-N domain-containing protein" evidence="1">
    <location>
        <begin position="20"/>
        <end position="124"/>
    </location>
</feature>
<proteinExistence type="predicted"/>
<dbReference type="RefSeq" id="XP_014153655.1">
    <property type="nucleotide sequence ID" value="XM_014298180.1"/>
</dbReference>
<protein>
    <recommendedName>
        <fullName evidence="4">Cyanovirin-N domain-containing protein</fullName>
    </recommendedName>
</protein>
<organism evidence="2 3">
    <name type="scientific">Sphaeroforma arctica JP610</name>
    <dbReference type="NCBI Taxonomy" id="667725"/>
    <lineage>
        <taxon>Eukaryota</taxon>
        <taxon>Ichthyosporea</taxon>
        <taxon>Ichthyophonida</taxon>
        <taxon>Sphaeroforma</taxon>
    </lineage>
</organism>
<evidence type="ECO:0000256" key="1">
    <source>
        <dbReference type="SAM" id="SignalP"/>
    </source>
</evidence>
<evidence type="ECO:0000313" key="2">
    <source>
        <dbReference type="EMBL" id="KNC79753.1"/>
    </source>
</evidence>
<keyword evidence="1" id="KW-0732">Signal</keyword>